<organism evidence="9 10">
    <name type="scientific">Jiella pelagia</name>
    <dbReference type="NCBI Taxonomy" id="2986949"/>
    <lineage>
        <taxon>Bacteria</taxon>
        <taxon>Pseudomonadati</taxon>
        <taxon>Pseudomonadota</taxon>
        <taxon>Alphaproteobacteria</taxon>
        <taxon>Hyphomicrobiales</taxon>
        <taxon>Aurantimonadaceae</taxon>
        <taxon>Jiella</taxon>
    </lineage>
</organism>
<evidence type="ECO:0000256" key="2">
    <source>
        <dbReference type="ARBA" id="ARBA00022448"/>
    </source>
</evidence>
<dbReference type="SUPFAM" id="SSF161098">
    <property type="entry name" value="MetI-like"/>
    <property type="match status" value="1"/>
</dbReference>
<sequence length="288" mass="29961">MPRDMKIGSIAHEAAPDSEAGSSRRTDFAFAASAPLVRPSFEPRSYPLVGWATFAVVLAAWQLVAWRQADAILLPSPIDVASALYGMMGTGELQADLGASLGRLTVGWVIGAGLGALTGFAIGLYPLARSSVLPLVNALFAIPKIALLPVFIVWLGIGELSKVTTIAVGVFSPMAIAAYSGMDAVDRNLIRMAQSFSVPTLAILRKVILPGMLPMLLTGARISGAIAIVLLVGAEMIAAENGVGALALTSGGLMRTDRLFAAVAILGALGLTASWLVGLAERALLKWR</sequence>
<feature type="transmembrane region" description="Helical" evidence="7">
    <location>
        <begin position="215"/>
        <end position="239"/>
    </location>
</feature>
<evidence type="ECO:0000256" key="5">
    <source>
        <dbReference type="ARBA" id="ARBA00022989"/>
    </source>
</evidence>
<dbReference type="PANTHER" id="PTHR30151:SF38">
    <property type="entry name" value="ALIPHATIC SULFONATES TRANSPORT PERMEASE PROTEIN SSUC-RELATED"/>
    <property type="match status" value="1"/>
</dbReference>
<proteinExistence type="inferred from homology"/>
<dbReference type="InterPro" id="IPR000515">
    <property type="entry name" value="MetI-like"/>
</dbReference>
<dbReference type="Pfam" id="PF00528">
    <property type="entry name" value="BPD_transp_1"/>
    <property type="match status" value="1"/>
</dbReference>
<comment type="subcellular location">
    <subcellularLocation>
        <location evidence="1 7">Cell membrane</location>
        <topology evidence="1 7">Multi-pass membrane protein</topology>
    </subcellularLocation>
</comment>
<keyword evidence="5 7" id="KW-1133">Transmembrane helix</keyword>
<feature type="transmembrane region" description="Helical" evidence="7">
    <location>
        <begin position="45"/>
        <end position="64"/>
    </location>
</feature>
<evidence type="ECO:0000256" key="3">
    <source>
        <dbReference type="ARBA" id="ARBA00022475"/>
    </source>
</evidence>
<accession>A0ABY7C1N3</accession>
<feature type="transmembrane region" description="Helical" evidence="7">
    <location>
        <begin position="135"/>
        <end position="157"/>
    </location>
</feature>
<dbReference type="PANTHER" id="PTHR30151">
    <property type="entry name" value="ALKANE SULFONATE ABC TRANSPORTER-RELATED, MEMBRANE SUBUNIT"/>
    <property type="match status" value="1"/>
</dbReference>
<keyword evidence="10" id="KW-1185">Reference proteome</keyword>
<evidence type="ECO:0000256" key="4">
    <source>
        <dbReference type="ARBA" id="ARBA00022692"/>
    </source>
</evidence>
<evidence type="ECO:0000313" key="9">
    <source>
        <dbReference type="EMBL" id="WAP69141.1"/>
    </source>
</evidence>
<keyword evidence="2 7" id="KW-0813">Transport</keyword>
<feature type="transmembrane region" description="Helical" evidence="7">
    <location>
        <begin position="259"/>
        <end position="280"/>
    </location>
</feature>
<evidence type="ECO:0000256" key="7">
    <source>
        <dbReference type="RuleBase" id="RU363032"/>
    </source>
</evidence>
<feature type="transmembrane region" description="Helical" evidence="7">
    <location>
        <begin position="163"/>
        <end position="182"/>
    </location>
</feature>
<evidence type="ECO:0000259" key="8">
    <source>
        <dbReference type="PROSITE" id="PS50928"/>
    </source>
</evidence>
<name>A0ABY7C1N3_9HYPH</name>
<evidence type="ECO:0000313" key="10">
    <source>
        <dbReference type="Proteomes" id="UP001164020"/>
    </source>
</evidence>
<keyword evidence="3" id="KW-1003">Cell membrane</keyword>
<evidence type="ECO:0000256" key="1">
    <source>
        <dbReference type="ARBA" id="ARBA00004651"/>
    </source>
</evidence>
<feature type="transmembrane region" description="Helical" evidence="7">
    <location>
        <begin position="108"/>
        <end position="128"/>
    </location>
</feature>
<evidence type="ECO:0000256" key="6">
    <source>
        <dbReference type="ARBA" id="ARBA00023136"/>
    </source>
</evidence>
<feature type="domain" description="ABC transmembrane type-1" evidence="8">
    <location>
        <begin position="97"/>
        <end position="277"/>
    </location>
</feature>
<dbReference type="Gene3D" id="1.10.3720.10">
    <property type="entry name" value="MetI-like"/>
    <property type="match status" value="1"/>
</dbReference>
<dbReference type="PROSITE" id="PS50928">
    <property type="entry name" value="ABC_TM1"/>
    <property type="match status" value="1"/>
</dbReference>
<dbReference type="EMBL" id="CP114029">
    <property type="protein sequence ID" value="WAP69141.1"/>
    <property type="molecule type" value="Genomic_DNA"/>
</dbReference>
<gene>
    <name evidence="9" type="ORF">OH818_02100</name>
</gene>
<keyword evidence="4 7" id="KW-0812">Transmembrane</keyword>
<dbReference type="Proteomes" id="UP001164020">
    <property type="component" value="Chromosome"/>
</dbReference>
<dbReference type="InterPro" id="IPR035906">
    <property type="entry name" value="MetI-like_sf"/>
</dbReference>
<dbReference type="RefSeq" id="WP_268881580.1">
    <property type="nucleotide sequence ID" value="NZ_CP114029.1"/>
</dbReference>
<protein>
    <submittedName>
        <fullName evidence="9">ABC transporter permease</fullName>
    </submittedName>
</protein>
<dbReference type="CDD" id="cd06261">
    <property type="entry name" value="TM_PBP2"/>
    <property type="match status" value="1"/>
</dbReference>
<reference evidence="9" key="1">
    <citation type="submission" date="2022-12" db="EMBL/GenBank/DDBJ databases">
        <title>Jiella pelagia sp. nov., isolated from phosphonate enriched culture of Northwest Pacific surface seawater.</title>
        <authorList>
            <person name="Shin D.Y."/>
            <person name="Hwang C.Y."/>
        </authorList>
    </citation>
    <scope>NUCLEOTIDE SEQUENCE</scope>
    <source>
        <strain evidence="9">HL-NP1</strain>
    </source>
</reference>
<comment type="similarity">
    <text evidence="7">Belongs to the binding-protein-dependent transport system permease family.</text>
</comment>
<keyword evidence="6 7" id="KW-0472">Membrane</keyword>